<protein>
    <submittedName>
        <fullName evidence="1">Uncharacterized protein</fullName>
    </submittedName>
</protein>
<evidence type="ECO:0000313" key="2">
    <source>
        <dbReference type="Proteomes" id="UP000276133"/>
    </source>
</evidence>
<proteinExistence type="predicted"/>
<gene>
    <name evidence="1" type="ORF">BpHYR1_028485</name>
</gene>
<accession>A0A3M7R2Z9</accession>
<dbReference type="EMBL" id="REGN01004330">
    <property type="protein sequence ID" value="RNA17980.1"/>
    <property type="molecule type" value="Genomic_DNA"/>
</dbReference>
<name>A0A3M7R2Z9_BRAPC</name>
<keyword evidence="2" id="KW-1185">Reference proteome</keyword>
<evidence type="ECO:0000313" key="1">
    <source>
        <dbReference type="EMBL" id="RNA17980.1"/>
    </source>
</evidence>
<dbReference type="AlphaFoldDB" id="A0A3M7R2Z9"/>
<organism evidence="1 2">
    <name type="scientific">Brachionus plicatilis</name>
    <name type="common">Marine rotifer</name>
    <name type="synonym">Brachionus muelleri</name>
    <dbReference type="NCBI Taxonomy" id="10195"/>
    <lineage>
        <taxon>Eukaryota</taxon>
        <taxon>Metazoa</taxon>
        <taxon>Spiralia</taxon>
        <taxon>Gnathifera</taxon>
        <taxon>Rotifera</taxon>
        <taxon>Eurotatoria</taxon>
        <taxon>Monogononta</taxon>
        <taxon>Pseudotrocha</taxon>
        <taxon>Ploima</taxon>
        <taxon>Brachionidae</taxon>
        <taxon>Brachionus</taxon>
    </lineage>
</organism>
<comment type="caution">
    <text evidence="1">The sequence shown here is derived from an EMBL/GenBank/DDBJ whole genome shotgun (WGS) entry which is preliminary data.</text>
</comment>
<dbReference type="Proteomes" id="UP000276133">
    <property type="component" value="Unassembled WGS sequence"/>
</dbReference>
<sequence length="153" mass="17839">MSKSVEKNSRVPSLKKIIAIIESNFIDRFIKNEFNGLIQDSEKYHIPVSCMIRLNFYLKKFHFNSFNISLFTLQQLRNYNTILKTNTIFDGQVQGLKIWYGEKKYVISNLKLESDRSPDAEFIAADIFIFKILEDAPANLMCQKSRNDLVSET</sequence>
<reference evidence="1 2" key="1">
    <citation type="journal article" date="2018" name="Sci. Rep.">
        <title>Genomic signatures of local adaptation to the degree of environmental predictability in rotifers.</title>
        <authorList>
            <person name="Franch-Gras L."/>
            <person name="Hahn C."/>
            <person name="Garcia-Roger E.M."/>
            <person name="Carmona M.J."/>
            <person name="Serra M."/>
            <person name="Gomez A."/>
        </authorList>
    </citation>
    <scope>NUCLEOTIDE SEQUENCE [LARGE SCALE GENOMIC DNA]</scope>
    <source>
        <strain evidence="1">HYR1</strain>
    </source>
</reference>